<reference evidence="4" key="1">
    <citation type="submission" date="2020-05" db="EMBL/GenBank/DDBJ databases">
        <title>Frigoriglobus tundricola gen. nov., sp. nov., a psychrotolerant cellulolytic planctomycete of the family Gemmataceae with two divergent copies of 16S rRNA gene.</title>
        <authorList>
            <person name="Kulichevskaya I.S."/>
            <person name="Ivanova A.A."/>
            <person name="Naumoff D.G."/>
            <person name="Beletsky A.V."/>
            <person name="Rijpstra W.I.C."/>
            <person name="Sinninghe Damste J.S."/>
            <person name="Mardanov A.V."/>
            <person name="Ravin N.V."/>
            <person name="Dedysh S.N."/>
        </authorList>
    </citation>
    <scope>NUCLEOTIDE SEQUENCE [LARGE SCALE GENOMIC DNA]</scope>
    <source>
        <strain evidence="4">PL17</strain>
    </source>
</reference>
<dbReference type="EMBL" id="CP053452">
    <property type="protein sequence ID" value="QJW99448.1"/>
    <property type="molecule type" value="Genomic_DNA"/>
</dbReference>
<evidence type="ECO:0000313" key="3">
    <source>
        <dbReference type="EMBL" id="QJW99448.1"/>
    </source>
</evidence>
<protein>
    <recommendedName>
        <fullName evidence="2">DUF1559 domain-containing protein</fullName>
    </recommendedName>
</protein>
<evidence type="ECO:0000256" key="1">
    <source>
        <dbReference type="SAM" id="Phobius"/>
    </source>
</evidence>
<name>A0A6M5YZY7_9BACT</name>
<dbReference type="PROSITE" id="PS00409">
    <property type="entry name" value="PROKAR_NTER_METHYL"/>
    <property type="match status" value="1"/>
</dbReference>
<dbReference type="RefSeq" id="WP_193376970.1">
    <property type="nucleotide sequence ID" value="NZ_CP053452.2"/>
</dbReference>
<keyword evidence="1" id="KW-0812">Transmembrane</keyword>
<dbReference type="Pfam" id="PF07596">
    <property type="entry name" value="SBP_bac_10"/>
    <property type="match status" value="1"/>
</dbReference>
<dbReference type="Pfam" id="PF07963">
    <property type="entry name" value="N_methyl"/>
    <property type="match status" value="1"/>
</dbReference>
<dbReference type="InterPro" id="IPR011453">
    <property type="entry name" value="DUF1559"/>
</dbReference>
<dbReference type="NCBIfam" id="TIGR02532">
    <property type="entry name" value="IV_pilin_GFxxxE"/>
    <property type="match status" value="1"/>
</dbReference>
<organism evidence="3 4">
    <name type="scientific">Frigoriglobus tundricola</name>
    <dbReference type="NCBI Taxonomy" id="2774151"/>
    <lineage>
        <taxon>Bacteria</taxon>
        <taxon>Pseudomonadati</taxon>
        <taxon>Planctomycetota</taxon>
        <taxon>Planctomycetia</taxon>
        <taxon>Gemmatales</taxon>
        <taxon>Gemmataceae</taxon>
        <taxon>Frigoriglobus</taxon>
    </lineage>
</organism>
<dbReference type="InterPro" id="IPR045584">
    <property type="entry name" value="Pilin-like"/>
</dbReference>
<keyword evidence="1" id="KW-1133">Transmembrane helix</keyword>
<dbReference type="PANTHER" id="PTHR30093:SF2">
    <property type="entry name" value="TYPE II SECRETION SYSTEM PROTEIN H"/>
    <property type="match status" value="1"/>
</dbReference>
<gene>
    <name evidence="3" type="ORF">FTUN_7060</name>
</gene>
<dbReference type="Proteomes" id="UP000503447">
    <property type="component" value="Chromosome"/>
</dbReference>
<accession>A0A6M5YZY7</accession>
<dbReference type="Gene3D" id="3.30.700.10">
    <property type="entry name" value="Glycoprotein, Type 4 Pilin"/>
    <property type="match status" value="1"/>
</dbReference>
<feature type="transmembrane region" description="Helical" evidence="1">
    <location>
        <begin position="16"/>
        <end position="37"/>
    </location>
</feature>
<evidence type="ECO:0000259" key="2">
    <source>
        <dbReference type="Pfam" id="PF07596"/>
    </source>
</evidence>
<dbReference type="PANTHER" id="PTHR30093">
    <property type="entry name" value="GENERAL SECRETION PATHWAY PROTEIN G"/>
    <property type="match status" value="1"/>
</dbReference>
<dbReference type="SUPFAM" id="SSF54523">
    <property type="entry name" value="Pili subunits"/>
    <property type="match status" value="1"/>
</dbReference>
<keyword evidence="1" id="KW-0472">Membrane</keyword>
<keyword evidence="4" id="KW-1185">Reference proteome</keyword>
<evidence type="ECO:0000313" key="4">
    <source>
        <dbReference type="Proteomes" id="UP000503447"/>
    </source>
</evidence>
<feature type="domain" description="DUF1559" evidence="2">
    <location>
        <begin position="38"/>
        <end position="104"/>
    </location>
</feature>
<dbReference type="KEGG" id="ftj:FTUN_7060"/>
<dbReference type="InterPro" id="IPR012902">
    <property type="entry name" value="N_methyl_site"/>
</dbReference>
<proteinExistence type="predicted"/>
<sequence length="270" mass="28547">MSRACAGLKNRRGFTLIELLVVIAIIAILIGLLLPAVQKVREAAARMQSSNNIKQLSLAMHTMASANDDKFCPGYGTFPGSTGTPAPWTWWILPYIEQQNVYTNSATGQYIKTFYAPGDASFLAGSPWTSYAGNSLVLQAANVCANLRSTFVDGTSNTVVYMERYAAAYTSPGATGATATTHPWWPPVSTSTPPTYDPTRVLIVPTASSGFQIKPTLTAADDTLPQGLSVGAMQVGLADASVRGVAAGVSPNSWFIACGPADGMPMPTDW</sequence>
<dbReference type="AlphaFoldDB" id="A0A6M5YZY7"/>